<dbReference type="SMART" id="SM00530">
    <property type="entry name" value="HTH_XRE"/>
    <property type="match status" value="1"/>
</dbReference>
<evidence type="ECO:0000256" key="1">
    <source>
        <dbReference type="ARBA" id="ARBA00023125"/>
    </source>
</evidence>
<sequence>MSTTNKRLGANMRRIREEKSLLQKDFAKKVGLDAAYLSNIENGKMNVTIATLEKIAKALGVQLKELM</sequence>
<dbReference type="EMBL" id="PCYI01000029">
    <property type="protein sequence ID" value="PIR44515.1"/>
    <property type="molecule type" value="Genomic_DNA"/>
</dbReference>
<dbReference type="PANTHER" id="PTHR46797:SF1">
    <property type="entry name" value="METHYLPHOSPHONATE SYNTHASE"/>
    <property type="match status" value="1"/>
</dbReference>
<dbReference type="PANTHER" id="PTHR46797">
    <property type="entry name" value="HTH-TYPE TRANSCRIPTIONAL REGULATOR"/>
    <property type="match status" value="1"/>
</dbReference>
<dbReference type="InterPro" id="IPR050807">
    <property type="entry name" value="TransReg_Diox_bact_type"/>
</dbReference>
<dbReference type="Pfam" id="PF01381">
    <property type="entry name" value="HTH_3"/>
    <property type="match status" value="1"/>
</dbReference>
<dbReference type="Proteomes" id="UP000228767">
    <property type="component" value="Unassembled WGS sequence"/>
</dbReference>
<reference evidence="3 4" key="1">
    <citation type="submission" date="2017-09" db="EMBL/GenBank/DDBJ databases">
        <title>Depth-based differentiation of microbial function through sediment-hosted aquifers and enrichment of novel symbionts in the deep terrestrial subsurface.</title>
        <authorList>
            <person name="Probst A.J."/>
            <person name="Ladd B."/>
            <person name="Jarett J.K."/>
            <person name="Geller-Mcgrath D.E."/>
            <person name="Sieber C.M."/>
            <person name="Emerson J.B."/>
            <person name="Anantharaman K."/>
            <person name="Thomas B.C."/>
            <person name="Malmstrom R."/>
            <person name="Stieglmeier M."/>
            <person name="Klingl A."/>
            <person name="Woyke T."/>
            <person name="Ryan C.M."/>
            <person name="Banfield J.F."/>
        </authorList>
    </citation>
    <scope>NUCLEOTIDE SEQUENCE [LARGE SCALE GENOMIC DNA]</scope>
    <source>
        <strain evidence="3">CG10_big_fil_rev_8_21_14_0_10_51_16</strain>
    </source>
</reference>
<evidence type="ECO:0000313" key="4">
    <source>
        <dbReference type="Proteomes" id="UP000228767"/>
    </source>
</evidence>
<evidence type="ECO:0000259" key="2">
    <source>
        <dbReference type="PROSITE" id="PS50943"/>
    </source>
</evidence>
<dbReference type="GO" id="GO:0003677">
    <property type="term" value="F:DNA binding"/>
    <property type="evidence" value="ECO:0007669"/>
    <property type="project" value="UniProtKB-KW"/>
</dbReference>
<keyword evidence="1 3" id="KW-0238">DNA-binding</keyword>
<dbReference type="InterPro" id="IPR010982">
    <property type="entry name" value="Lambda_DNA-bd_dom_sf"/>
</dbReference>
<protein>
    <submittedName>
        <fullName evidence="3">DNA-binding protein</fullName>
    </submittedName>
</protein>
<proteinExistence type="predicted"/>
<feature type="domain" description="HTH cro/C1-type" evidence="2">
    <location>
        <begin position="12"/>
        <end position="66"/>
    </location>
</feature>
<dbReference type="InterPro" id="IPR001387">
    <property type="entry name" value="Cro/C1-type_HTH"/>
</dbReference>
<name>A0A2H0RFD3_9BACT</name>
<dbReference type="AlphaFoldDB" id="A0A2H0RFD3"/>
<dbReference type="GO" id="GO:0005829">
    <property type="term" value="C:cytosol"/>
    <property type="evidence" value="ECO:0007669"/>
    <property type="project" value="TreeGrafter"/>
</dbReference>
<organism evidence="3 4">
    <name type="scientific">Candidatus Vogelbacteria bacterium CG10_big_fil_rev_8_21_14_0_10_51_16</name>
    <dbReference type="NCBI Taxonomy" id="1975045"/>
    <lineage>
        <taxon>Bacteria</taxon>
        <taxon>Candidatus Vogeliibacteriota</taxon>
    </lineage>
</organism>
<gene>
    <name evidence="3" type="ORF">COV10_04650</name>
</gene>
<dbReference type="Gene3D" id="1.10.260.40">
    <property type="entry name" value="lambda repressor-like DNA-binding domains"/>
    <property type="match status" value="1"/>
</dbReference>
<dbReference type="GO" id="GO:0003700">
    <property type="term" value="F:DNA-binding transcription factor activity"/>
    <property type="evidence" value="ECO:0007669"/>
    <property type="project" value="TreeGrafter"/>
</dbReference>
<evidence type="ECO:0000313" key="3">
    <source>
        <dbReference type="EMBL" id="PIR44515.1"/>
    </source>
</evidence>
<dbReference type="CDD" id="cd00093">
    <property type="entry name" value="HTH_XRE"/>
    <property type="match status" value="1"/>
</dbReference>
<dbReference type="PROSITE" id="PS50943">
    <property type="entry name" value="HTH_CROC1"/>
    <property type="match status" value="1"/>
</dbReference>
<comment type="caution">
    <text evidence="3">The sequence shown here is derived from an EMBL/GenBank/DDBJ whole genome shotgun (WGS) entry which is preliminary data.</text>
</comment>
<accession>A0A2H0RFD3</accession>
<dbReference type="SUPFAM" id="SSF47413">
    <property type="entry name" value="lambda repressor-like DNA-binding domains"/>
    <property type="match status" value="1"/>
</dbReference>